<feature type="compositionally biased region" description="Polar residues" evidence="1">
    <location>
        <begin position="37"/>
        <end position="50"/>
    </location>
</feature>
<feature type="compositionally biased region" description="Low complexity" evidence="1">
    <location>
        <begin position="59"/>
        <end position="77"/>
    </location>
</feature>
<dbReference type="AlphaFoldDB" id="C4J2B0"/>
<dbReference type="KEGG" id="zma:100501285"/>
<feature type="region of interest" description="Disordered" evidence="1">
    <location>
        <begin position="1"/>
        <end position="83"/>
    </location>
</feature>
<accession>C4J2B0</accession>
<dbReference type="GeneID" id="100501285"/>
<proteinExistence type="evidence at transcript level"/>
<evidence type="ECO:0000256" key="1">
    <source>
        <dbReference type="SAM" id="MobiDB-lite"/>
    </source>
</evidence>
<dbReference type="EMBL" id="BT084957">
    <property type="protein sequence ID" value="ACR35310.1"/>
    <property type="molecule type" value="mRNA"/>
</dbReference>
<reference evidence="2" key="1">
    <citation type="journal article" date="2009" name="PLoS Genet.">
        <title>Sequencing, mapping, and analysis of 27,455 maize full-length cDNAs.</title>
        <authorList>
            <person name="Soderlund C."/>
            <person name="Descour A."/>
            <person name="Kudrna D."/>
            <person name="Bomhoff M."/>
            <person name="Boyd L."/>
            <person name="Currie J."/>
            <person name="Angelova A."/>
            <person name="Collura K."/>
            <person name="Wissotski M."/>
            <person name="Ashley E."/>
            <person name="Morrow D."/>
            <person name="Fernandes J."/>
            <person name="Walbot V."/>
            <person name="Yu Y."/>
        </authorList>
    </citation>
    <scope>NUCLEOTIDE SEQUENCE</scope>
    <source>
        <strain evidence="2">B73</strain>
    </source>
</reference>
<protein>
    <submittedName>
        <fullName evidence="2">Uncharacterized protein</fullName>
    </submittedName>
</protein>
<organism evidence="2">
    <name type="scientific">Zea mays</name>
    <name type="common">Maize</name>
    <dbReference type="NCBI Taxonomy" id="4577"/>
    <lineage>
        <taxon>Eukaryota</taxon>
        <taxon>Viridiplantae</taxon>
        <taxon>Streptophyta</taxon>
        <taxon>Embryophyta</taxon>
        <taxon>Tracheophyta</taxon>
        <taxon>Spermatophyta</taxon>
        <taxon>Magnoliopsida</taxon>
        <taxon>Liliopsida</taxon>
        <taxon>Poales</taxon>
        <taxon>Poaceae</taxon>
        <taxon>PACMAD clade</taxon>
        <taxon>Panicoideae</taxon>
        <taxon>Andropogonodae</taxon>
        <taxon>Andropogoneae</taxon>
        <taxon>Tripsacinae</taxon>
        <taxon>Zea</taxon>
    </lineage>
</organism>
<evidence type="ECO:0000313" key="2">
    <source>
        <dbReference type="EMBL" id="ACR35310.1"/>
    </source>
</evidence>
<name>C4J2B0_MAIZE</name>
<sequence>MGFHDITTPPFRPSSPPCCGCTRDPPARCSRCPCGVSSGSPRRTSDSTRASRWPAHGAGSSPVSTGSRSTRTPPTLRTGHRASAMCVRPTSPVWSSSPSMLQCPCAQLPTRRSPPTSTQLHLRFPVYCSW</sequence>